<reference evidence="1" key="2">
    <citation type="submission" date="2025-09" db="UniProtKB">
        <authorList>
            <consortium name="Ensembl"/>
        </authorList>
    </citation>
    <scope>IDENTIFICATION</scope>
</reference>
<evidence type="ECO:0000313" key="2">
    <source>
        <dbReference type="Proteomes" id="UP000694546"/>
    </source>
</evidence>
<sequence>MPLRKAVIVPGNGSGDVERSNWYGWARKQIDKISDMTCILKDMPDPVTARESVWLPFMEEMGCDEETVIIGHSSGAAAALRYAESHKVFGIILVGAYVSDLGDETERASGYFNRPWDWSSISSNAGHLVQFGSSDDPFLPWEEQQEVADNLKTELHRYSDRGHFQNTAFPELIAAVKKLKAAA</sequence>
<proteinExistence type="predicted"/>
<organism evidence="1 2">
    <name type="scientific">Gadus morhua</name>
    <name type="common">Atlantic cod</name>
    <dbReference type="NCBI Taxonomy" id="8049"/>
    <lineage>
        <taxon>Eukaryota</taxon>
        <taxon>Metazoa</taxon>
        <taxon>Chordata</taxon>
        <taxon>Craniata</taxon>
        <taxon>Vertebrata</taxon>
        <taxon>Euteleostomi</taxon>
        <taxon>Actinopterygii</taxon>
        <taxon>Neopterygii</taxon>
        <taxon>Teleostei</taxon>
        <taxon>Neoteleostei</taxon>
        <taxon>Acanthomorphata</taxon>
        <taxon>Zeiogadaria</taxon>
        <taxon>Gadariae</taxon>
        <taxon>Gadiformes</taxon>
        <taxon>Gadoidei</taxon>
        <taxon>Gadidae</taxon>
        <taxon>Gadus</taxon>
    </lineage>
</organism>
<keyword evidence="2" id="KW-1185">Reference proteome</keyword>
<dbReference type="Proteomes" id="UP000694546">
    <property type="component" value="Chromosome 3"/>
</dbReference>
<dbReference type="AlphaFoldDB" id="A0A8C4YW36"/>
<dbReference type="PANTHER" id="PTHR15394:SF3">
    <property type="entry name" value="SERINE HYDROLASE RBBP9"/>
    <property type="match status" value="1"/>
</dbReference>
<name>A0A8C4YW36_GADMO</name>
<protein>
    <submittedName>
        <fullName evidence="1">RB binding protein 9, serine hydrolase</fullName>
    </submittedName>
</protein>
<dbReference type="GeneTree" id="ENSGT00390000014861"/>
<dbReference type="Pfam" id="PF06821">
    <property type="entry name" value="Ser_hydrolase"/>
    <property type="match status" value="1"/>
</dbReference>
<evidence type="ECO:0000313" key="1">
    <source>
        <dbReference type="Ensembl" id="ENSGMOP00000000220.2"/>
    </source>
</evidence>
<dbReference type="OrthoDB" id="2369073at2759"/>
<reference evidence="1" key="1">
    <citation type="submission" date="2025-08" db="UniProtKB">
        <authorList>
            <consortium name="Ensembl"/>
        </authorList>
    </citation>
    <scope>IDENTIFICATION</scope>
</reference>
<dbReference type="OMA" id="NRPWEWE"/>
<dbReference type="GeneID" id="115540088"/>
<dbReference type="GO" id="GO:0016787">
    <property type="term" value="F:hydrolase activity"/>
    <property type="evidence" value="ECO:0007669"/>
    <property type="project" value="InterPro"/>
</dbReference>
<dbReference type="Ensembl" id="ENSGMOT00000000225.2">
    <property type="protein sequence ID" value="ENSGMOP00000000220.2"/>
    <property type="gene ID" value="ENSGMOG00000000207.2"/>
</dbReference>
<dbReference type="Gene3D" id="3.40.50.1820">
    <property type="entry name" value="alpha/beta hydrolase"/>
    <property type="match status" value="1"/>
</dbReference>
<dbReference type="PANTHER" id="PTHR15394">
    <property type="entry name" value="SERINE HYDROLASE RBBP9"/>
    <property type="match status" value="1"/>
</dbReference>
<accession>A0A8C4YW36</accession>
<gene>
    <name evidence="1" type="primary">RBBP9</name>
</gene>
<dbReference type="SUPFAM" id="SSF53474">
    <property type="entry name" value="alpha/beta-Hydrolases"/>
    <property type="match status" value="1"/>
</dbReference>
<dbReference type="RefSeq" id="XP_030206943.1">
    <property type="nucleotide sequence ID" value="XM_030351083.1"/>
</dbReference>
<dbReference type="InterPro" id="IPR029058">
    <property type="entry name" value="AB_hydrolase_fold"/>
</dbReference>
<dbReference type="InterPro" id="IPR010662">
    <property type="entry name" value="RBBP9/YdeN"/>
</dbReference>